<dbReference type="Gene3D" id="3.40.50.280">
    <property type="entry name" value="Cobalamin-binding domain"/>
    <property type="match status" value="1"/>
</dbReference>
<evidence type="ECO:0000256" key="7">
    <source>
        <dbReference type="ARBA" id="ARBA00022628"/>
    </source>
</evidence>
<evidence type="ECO:0000256" key="8">
    <source>
        <dbReference type="ARBA" id="ARBA00023235"/>
    </source>
</evidence>
<comment type="function">
    <text evidence="3">Catalyzes the isomerization of succinyl-CoA to methylmalonyl-CoA during synthesis of propionate from tricarboxylic acid-cycle intermediates.</text>
</comment>
<evidence type="ECO:0000313" key="12">
    <source>
        <dbReference type="EMBL" id="ABN98913.1"/>
    </source>
</evidence>
<sequence length="615" mass="64129">MSVQGASAVESGLEQWRSAVAGVLAKSTRKDPADLPAEPDRLLDSPTYEGFAIRPLYTSLDELPEPPLPGQWPYVRGGDALRDVKSGWKVAETFPAVPSSADEANGAILLGLTEGVSALVLRVGADGVAPSDLGRLLESVFLDLVPVQLDAGTEYAAAAAALLPLLTDLDAEQRERLSVDLGADPLTAPFSDRPAPEVADVVSIAAGVTGHGGHVRAITVDGPALHNRGASASWELAGAVAAGVSYLRLLDQGGLDIVDAVRQISFRFAADDDQFMTIAKLRAARLLWARVCEVVGAADAGAATVHAVSSLPMMARRDPWVNMLRTTLAAFSAGVGGADTVLVHPFDVAIPNGFPGTSSTFARRIARNTQLLLLEESHIGRVLDPAGGSWFVEDLTAQLAEQAWKHFQDIESRGGFVAAHDHIAEQIADVAARRADDIAHRRTALTGVNEYPNLEEPALPPGEAFTAVARYAAGFEALRDRSDAVLESTGTRPKVLLLPLGPLAEHNIRATFATNLLASGGIEAVNPGSVGAADVARAVSAAGNPSVAVICGTDTRYGTDAAAVVAAAREAGVTRVYLAGPEKALAEADPKPDDYLTAKIDAVAVLSNLLTRLGA</sequence>
<evidence type="ECO:0000256" key="4">
    <source>
        <dbReference type="ARBA" id="ARBA00005146"/>
    </source>
</evidence>
<keyword evidence="7" id="KW-0846">Cobalamin</keyword>
<dbReference type="PANTHER" id="PTHR48101">
    <property type="entry name" value="METHYLMALONYL-COA MUTASE, MITOCHONDRIAL-RELATED"/>
    <property type="match status" value="1"/>
</dbReference>
<feature type="domain" description="Methylmalonyl-CoA mutase alpha/beta chain catalytic" evidence="11">
    <location>
        <begin position="47"/>
        <end position="459"/>
    </location>
</feature>
<dbReference type="AlphaFoldDB" id="A0A5Q5CHW4"/>
<comment type="subunit">
    <text evidence="6">Heterodimer of an alpha and a beta chain.</text>
</comment>
<evidence type="ECO:0000256" key="6">
    <source>
        <dbReference type="ARBA" id="ARBA00011870"/>
    </source>
</evidence>
<evidence type="ECO:0000256" key="10">
    <source>
        <dbReference type="NCBIfam" id="TIGR00642"/>
    </source>
</evidence>
<gene>
    <name evidence="12" type="ordered locus">Mjls_3134</name>
</gene>
<reference evidence="12" key="1">
    <citation type="submission" date="2007-02" db="EMBL/GenBank/DDBJ databases">
        <title>Complete sequence of Mycobacterium sp. JLS.</title>
        <authorList>
            <consortium name="US DOE Joint Genome Institute"/>
            <person name="Copeland A."/>
            <person name="Lucas S."/>
            <person name="Lapidus A."/>
            <person name="Barry K."/>
            <person name="Detter J.C."/>
            <person name="Glavina del Rio T."/>
            <person name="Hammon N."/>
            <person name="Israni S."/>
            <person name="Dalin E."/>
            <person name="Tice H."/>
            <person name="Pitluck S."/>
            <person name="Chain P."/>
            <person name="Malfatti S."/>
            <person name="Shin M."/>
            <person name="Vergez L."/>
            <person name="Schmutz J."/>
            <person name="Larimer F."/>
            <person name="Land M."/>
            <person name="Hauser L."/>
            <person name="Kyrpides N."/>
            <person name="Mikhailova N."/>
            <person name="Miller C.D."/>
            <person name="Anderson A.J."/>
            <person name="Sims R.C."/>
            <person name="Richardson P."/>
        </authorList>
    </citation>
    <scope>NUCLEOTIDE SEQUENCE [LARGE SCALE GENOMIC DNA]</scope>
    <source>
        <strain evidence="12">JLS</strain>
    </source>
</reference>
<name>A0A5Q5CHW4_MYCSJ</name>
<dbReference type="KEGG" id="mjl:Mjls_3134"/>
<proteinExistence type="inferred from homology"/>
<dbReference type="SUPFAM" id="SSF51703">
    <property type="entry name" value="Cobalamin (vitamin B12)-dependent enzymes"/>
    <property type="match status" value="1"/>
</dbReference>
<organism evidence="12">
    <name type="scientific">Mycobacterium sp. (strain JLS)</name>
    <dbReference type="NCBI Taxonomy" id="164757"/>
    <lineage>
        <taxon>Bacteria</taxon>
        <taxon>Bacillati</taxon>
        <taxon>Actinomycetota</taxon>
        <taxon>Actinomycetes</taxon>
        <taxon>Mycobacteriales</taxon>
        <taxon>Mycobacteriaceae</taxon>
        <taxon>Mycobacterium</taxon>
    </lineage>
</organism>
<evidence type="ECO:0000256" key="2">
    <source>
        <dbReference type="ARBA" id="ARBA00001922"/>
    </source>
</evidence>
<comment type="similarity">
    <text evidence="5">Belongs to the methylmalonyl-CoA mutase family.</text>
</comment>
<dbReference type="NCBIfam" id="TIGR00642">
    <property type="entry name" value="mmCoA_mut_beta"/>
    <property type="match status" value="1"/>
</dbReference>
<dbReference type="GO" id="GO:0019652">
    <property type="term" value="P:lactate fermentation to propionate and acetate"/>
    <property type="evidence" value="ECO:0007669"/>
    <property type="project" value="InterPro"/>
</dbReference>
<dbReference type="InterPro" id="IPR036724">
    <property type="entry name" value="Cobalamin-bd_sf"/>
</dbReference>
<dbReference type="EC" id="5.4.99.2" evidence="10"/>
<evidence type="ECO:0000259" key="11">
    <source>
        <dbReference type="Pfam" id="PF01642"/>
    </source>
</evidence>
<dbReference type="PROSITE" id="PS00544">
    <property type="entry name" value="METMALONYL_COA_MUTASE"/>
    <property type="match status" value="1"/>
</dbReference>
<dbReference type="InterPro" id="IPR006099">
    <property type="entry name" value="MeMalonylCoA_mutase_a/b_cat"/>
</dbReference>
<dbReference type="EMBL" id="CP000580">
    <property type="protein sequence ID" value="ABN98913.1"/>
    <property type="molecule type" value="Genomic_DNA"/>
</dbReference>
<comment type="pathway">
    <text evidence="4">Metabolic intermediate metabolism; propanoyl-CoA degradation; succinyl-CoA from propanoyl-CoA: step 3/3.</text>
</comment>
<evidence type="ECO:0000256" key="5">
    <source>
        <dbReference type="ARBA" id="ARBA00008465"/>
    </source>
</evidence>
<accession>A0A5Q5CHW4</accession>
<dbReference type="PANTHER" id="PTHR48101:SF4">
    <property type="entry name" value="METHYLMALONYL-COA MUTASE, MITOCHONDRIAL"/>
    <property type="match status" value="1"/>
</dbReference>
<comment type="catalytic activity">
    <reaction evidence="1">
        <text>(R)-methylmalonyl-CoA = succinyl-CoA</text>
        <dbReference type="Rhea" id="RHEA:22888"/>
        <dbReference type="ChEBI" id="CHEBI:57292"/>
        <dbReference type="ChEBI" id="CHEBI:57326"/>
        <dbReference type="EC" id="5.4.99.2"/>
    </reaction>
</comment>
<dbReference type="Pfam" id="PF01642">
    <property type="entry name" value="MM_CoA_mutase"/>
    <property type="match status" value="1"/>
</dbReference>
<keyword evidence="9" id="KW-0170">Cobalt</keyword>
<dbReference type="InterPro" id="IPR016176">
    <property type="entry name" value="Cbl-dep_enz_cat"/>
</dbReference>
<evidence type="ECO:0000256" key="3">
    <source>
        <dbReference type="ARBA" id="ARBA00003359"/>
    </source>
</evidence>
<evidence type="ECO:0000256" key="9">
    <source>
        <dbReference type="ARBA" id="ARBA00023285"/>
    </source>
</evidence>
<dbReference type="InterPro" id="IPR058549">
    <property type="entry name" value="MeMalonylCoA_mutase_a/b_site"/>
</dbReference>
<dbReference type="SUPFAM" id="SSF52242">
    <property type="entry name" value="Cobalamin (vitamin B12)-binding domain"/>
    <property type="match status" value="1"/>
</dbReference>
<dbReference type="UniPathway" id="UPA00945">
    <property type="reaction ID" value="UER00910"/>
</dbReference>
<keyword evidence="8 12" id="KW-0413">Isomerase</keyword>
<dbReference type="Gene3D" id="3.20.20.240">
    <property type="entry name" value="Methylmalonyl-CoA mutase"/>
    <property type="match status" value="1"/>
</dbReference>
<evidence type="ECO:0000256" key="1">
    <source>
        <dbReference type="ARBA" id="ARBA00000290"/>
    </source>
</evidence>
<protein>
    <recommendedName>
        <fullName evidence="10">Methylmalonyl-CoA mutase small subunit</fullName>
        <ecNumber evidence="10">5.4.99.2</ecNumber>
    </recommendedName>
</protein>
<dbReference type="CDD" id="cd03677">
    <property type="entry name" value="MM_CoA_mutase_beta"/>
    <property type="match status" value="1"/>
</dbReference>
<dbReference type="GO" id="GO:0004494">
    <property type="term" value="F:methylmalonyl-CoA mutase activity"/>
    <property type="evidence" value="ECO:0007669"/>
    <property type="project" value="UniProtKB-UniRule"/>
</dbReference>
<comment type="cofactor">
    <cofactor evidence="2">
        <name>adenosylcob(III)alamin</name>
        <dbReference type="ChEBI" id="CHEBI:18408"/>
    </cofactor>
</comment>
<dbReference type="GO" id="GO:0031419">
    <property type="term" value="F:cobalamin binding"/>
    <property type="evidence" value="ECO:0007669"/>
    <property type="project" value="UniProtKB-KW"/>
</dbReference>
<dbReference type="InterPro" id="IPR004608">
    <property type="entry name" value="MMCoA_mutase_b"/>
</dbReference>
<dbReference type="GO" id="GO:0046872">
    <property type="term" value="F:metal ion binding"/>
    <property type="evidence" value="ECO:0007669"/>
    <property type="project" value="InterPro"/>
</dbReference>